<feature type="transmembrane region" description="Helical" evidence="1">
    <location>
        <begin position="242"/>
        <end position="260"/>
    </location>
</feature>
<organism evidence="2 3">
    <name type="scientific">Halostagnicola kamekurae</name>
    <dbReference type="NCBI Taxonomy" id="619731"/>
    <lineage>
        <taxon>Archaea</taxon>
        <taxon>Methanobacteriati</taxon>
        <taxon>Methanobacteriota</taxon>
        <taxon>Stenosarchaea group</taxon>
        <taxon>Halobacteria</taxon>
        <taxon>Halobacteriales</taxon>
        <taxon>Natrialbaceae</taxon>
        <taxon>Halostagnicola</taxon>
    </lineage>
</organism>
<feature type="transmembrane region" description="Helical" evidence="1">
    <location>
        <begin position="58"/>
        <end position="76"/>
    </location>
</feature>
<keyword evidence="1" id="KW-1133">Transmembrane helix</keyword>
<feature type="transmembrane region" description="Helical" evidence="1">
    <location>
        <begin position="21"/>
        <end position="38"/>
    </location>
</feature>
<dbReference type="RefSeq" id="WP_092906215.1">
    <property type="nucleotide sequence ID" value="NZ_FOZS01000003.1"/>
</dbReference>
<evidence type="ECO:0000313" key="2">
    <source>
        <dbReference type="EMBL" id="SFS92343.1"/>
    </source>
</evidence>
<accession>A0A1I6TST5</accession>
<gene>
    <name evidence="2" type="ORF">SAMN04488556_3404</name>
</gene>
<dbReference type="PANTHER" id="PTHR43471:SF1">
    <property type="entry name" value="ABC TRANSPORTER PERMEASE PROTEIN NOSY-RELATED"/>
    <property type="match status" value="1"/>
</dbReference>
<feature type="transmembrane region" description="Helical" evidence="1">
    <location>
        <begin position="167"/>
        <end position="185"/>
    </location>
</feature>
<dbReference type="OrthoDB" id="86287at2157"/>
<keyword evidence="1" id="KW-0812">Transmembrane</keyword>
<name>A0A1I6TST5_9EURY</name>
<keyword evidence="3" id="KW-1185">Reference proteome</keyword>
<keyword evidence="1" id="KW-0472">Membrane</keyword>
<dbReference type="AlphaFoldDB" id="A0A1I6TST5"/>
<reference evidence="3" key="1">
    <citation type="submission" date="2016-10" db="EMBL/GenBank/DDBJ databases">
        <authorList>
            <person name="Varghese N."/>
            <person name="Submissions S."/>
        </authorList>
    </citation>
    <scope>NUCLEOTIDE SEQUENCE [LARGE SCALE GENOMIC DNA]</scope>
    <source>
        <strain evidence="3">DSM 22427</strain>
    </source>
</reference>
<feature type="transmembrane region" description="Helical" evidence="1">
    <location>
        <begin position="132"/>
        <end position="155"/>
    </location>
</feature>
<evidence type="ECO:0000256" key="1">
    <source>
        <dbReference type="SAM" id="Phobius"/>
    </source>
</evidence>
<dbReference type="Pfam" id="PF12679">
    <property type="entry name" value="ABC2_membrane_2"/>
    <property type="match status" value="1"/>
</dbReference>
<dbReference type="Proteomes" id="UP000199199">
    <property type="component" value="Unassembled WGS sequence"/>
</dbReference>
<evidence type="ECO:0000313" key="3">
    <source>
        <dbReference type="Proteomes" id="UP000199199"/>
    </source>
</evidence>
<dbReference type="GO" id="GO:0005886">
    <property type="term" value="C:plasma membrane"/>
    <property type="evidence" value="ECO:0007669"/>
    <property type="project" value="UniProtKB-SubCell"/>
</dbReference>
<dbReference type="GO" id="GO:0140359">
    <property type="term" value="F:ABC-type transporter activity"/>
    <property type="evidence" value="ECO:0007669"/>
    <property type="project" value="InterPro"/>
</dbReference>
<dbReference type="EMBL" id="FOZS01000003">
    <property type="protein sequence ID" value="SFS92343.1"/>
    <property type="molecule type" value="Genomic_DNA"/>
</dbReference>
<proteinExistence type="predicted"/>
<protein>
    <submittedName>
        <fullName evidence="2">ABC-2 type transport system permease protein</fullName>
    </submittedName>
</protein>
<feature type="transmembrane region" description="Helical" evidence="1">
    <location>
        <begin position="102"/>
        <end position="126"/>
    </location>
</feature>
<sequence>MSWRVIARTDAGLAAEPRSTRLLLGLPAATILVAAYLYPVLGTDPITTARFTGFVDGWLTTVIPLVGVLLGHNAIVSERQSGALLLSLSLPHSRDDLVLGKVLSRVGLLSGAILAAMTIGAGLVVYPFGSLAIGRFIGFAAAIIVFGAIWTNLGIAASLSTGTKQRAAVFSLGLVVLFVMAWNGIAGALRFGLNRTGIIDGTLPTPVQFVFDHDPGTVFQRVTVGFFDPSTGLDGPWYLGKWIALAVFLLWLVVPLALSYSRFTSSDLA</sequence>
<dbReference type="PANTHER" id="PTHR43471">
    <property type="entry name" value="ABC TRANSPORTER PERMEASE"/>
    <property type="match status" value="1"/>
</dbReference>